<evidence type="ECO:0000256" key="4">
    <source>
        <dbReference type="ARBA" id="ARBA00022989"/>
    </source>
</evidence>
<dbReference type="GO" id="GO:0004016">
    <property type="term" value="F:adenylate cyclase activity"/>
    <property type="evidence" value="ECO:0007669"/>
    <property type="project" value="UniProtKB-ARBA"/>
</dbReference>
<feature type="domain" description="Guanylate cyclase" evidence="7">
    <location>
        <begin position="395"/>
        <end position="526"/>
    </location>
</feature>
<evidence type="ECO:0000256" key="3">
    <source>
        <dbReference type="ARBA" id="ARBA00022692"/>
    </source>
</evidence>
<dbReference type="InterPro" id="IPR003660">
    <property type="entry name" value="HAMP_dom"/>
</dbReference>
<keyword evidence="4 6" id="KW-1133">Transmembrane helix</keyword>
<dbReference type="InterPro" id="IPR001054">
    <property type="entry name" value="A/G_cyclase"/>
</dbReference>
<dbReference type="CDD" id="cd06225">
    <property type="entry name" value="HAMP"/>
    <property type="match status" value="1"/>
</dbReference>
<dbReference type="PANTHER" id="PTHR43081:SF20">
    <property type="entry name" value="TWO-COMPONENT RESPONSE REGULATOR"/>
    <property type="match status" value="1"/>
</dbReference>
<keyword evidence="3 6" id="KW-0812">Transmembrane</keyword>
<dbReference type="SMART" id="SM00044">
    <property type="entry name" value="CYCc"/>
    <property type="match status" value="1"/>
</dbReference>
<dbReference type="PROSITE" id="PS50885">
    <property type="entry name" value="HAMP"/>
    <property type="match status" value="1"/>
</dbReference>
<dbReference type="InterPro" id="IPR029787">
    <property type="entry name" value="Nucleotide_cyclase"/>
</dbReference>
<dbReference type="SUPFAM" id="SSF55073">
    <property type="entry name" value="Nucleotide cyclase"/>
    <property type="match status" value="1"/>
</dbReference>
<dbReference type="PANTHER" id="PTHR43081">
    <property type="entry name" value="ADENYLATE CYCLASE, TERMINAL-DIFFERENTIATION SPECIFIC-RELATED"/>
    <property type="match status" value="1"/>
</dbReference>
<dbReference type="EMBL" id="CP157484">
    <property type="protein sequence ID" value="XBO37542.1"/>
    <property type="molecule type" value="Genomic_DNA"/>
</dbReference>
<feature type="domain" description="HAMP" evidence="8">
    <location>
        <begin position="306"/>
        <end position="358"/>
    </location>
</feature>
<evidence type="ECO:0000256" key="2">
    <source>
        <dbReference type="ARBA" id="ARBA00022475"/>
    </source>
</evidence>
<dbReference type="InterPro" id="IPR033479">
    <property type="entry name" value="dCache_1"/>
</dbReference>
<evidence type="ECO:0000256" key="6">
    <source>
        <dbReference type="SAM" id="Phobius"/>
    </source>
</evidence>
<dbReference type="Pfam" id="PF00211">
    <property type="entry name" value="Guanylate_cyc"/>
    <property type="match status" value="1"/>
</dbReference>
<dbReference type="RefSeq" id="WP_406854364.1">
    <property type="nucleotide sequence ID" value="NZ_CP157484.1"/>
</dbReference>
<sequence length="578" mass="62093">MKWRPQRGLFRKYLVVLFAAVVIPLTVNGASEAWLGYRDQRARLDQLLGLQATSAAARIEGFLDGLASQLGWLVQLPWSDEPDDRRRTDALRLLRQTPAVVSLTIVDGAGRERLHVSRIGLNRTESRDDLSAEPAVKGAFAARIWYGDVSYNRGSEPYLAMAIGGNRRSVGVVVAEVNLKLIWDVISAIKVGETGFAFVLDSPGRLIAHPDISLVLRGADEVTLEPFRAIRAAVGRAGAGFATGRDALGAAVAAAAAPVAGPDWTVVVEQPLSEAFGPIYDALRRTAGLLLAGAGFAGLLAYVLALRMTKPIRLLEQGAERIGAADFEHRISITSGDEFERLADRFNIMAAELAVSREREERIARLRRFLAPQVAELVDRTGDDSVLDGRRTNVVVVFGDLRGFTAFSARSSPEEVMSVLAEYYETLGKVITRHAATLISYSGDGLMVLINAPVPVDDPALQGADLAVEMQRDVQELLVGWRARGYLIGFGVGLCMGAATVGRIGYESRLDYTAIGAVVNLAARLCASAADREILMDAAVADAVRGKHAVGALGALPIKGYDEEVAVFRIAIGEPAAR</sequence>
<dbReference type="CDD" id="cd12912">
    <property type="entry name" value="PDC2_MCP_like"/>
    <property type="match status" value="1"/>
</dbReference>
<dbReference type="GO" id="GO:0035556">
    <property type="term" value="P:intracellular signal transduction"/>
    <property type="evidence" value="ECO:0007669"/>
    <property type="project" value="InterPro"/>
</dbReference>
<evidence type="ECO:0000256" key="1">
    <source>
        <dbReference type="ARBA" id="ARBA00004651"/>
    </source>
</evidence>
<comment type="subcellular location">
    <subcellularLocation>
        <location evidence="1">Cell membrane</location>
        <topology evidence="1">Multi-pass membrane protein</topology>
    </subcellularLocation>
</comment>
<dbReference type="AlphaFoldDB" id="A0AAU7JBE1"/>
<name>A0AAU7JBE1_9HYPH</name>
<evidence type="ECO:0000259" key="7">
    <source>
        <dbReference type="PROSITE" id="PS50125"/>
    </source>
</evidence>
<dbReference type="Pfam" id="PF02743">
    <property type="entry name" value="dCache_1"/>
    <property type="match status" value="1"/>
</dbReference>
<evidence type="ECO:0000259" key="8">
    <source>
        <dbReference type="PROSITE" id="PS50885"/>
    </source>
</evidence>
<feature type="transmembrane region" description="Helical" evidence="6">
    <location>
        <begin position="287"/>
        <end position="306"/>
    </location>
</feature>
<dbReference type="CDD" id="cd07302">
    <property type="entry name" value="CHD"/>
    <property type="match status" value="1"/>
</dbReference>
<keyword evidence="2" id="KW-1003">Cell membrane</keyword>
<dbReference type="Gene3D" id="6.10.340.10">
    <property type="match status" value="1"/>
</dbReference>
<dbReference type="Gene3D" id="3.30.70.1230">
    <property type="entry name" value="Nucleotide cyclase"/>
    <property type="match status" value="1"/>
</dbReference>
<dbReference type="Pfam" id="PF00672">
    <property type="entry name" value="HAMP"/>
    <property type="match status" value="1"/>
</dbReference>
<evidence type="ECO:0000256" key="5">
    <source>
        <dbReference type="ARBA" id="ARBA00023136"/>
    </source>
</evidence>
<reference evidence="9" key="1">
    <citation type="submission" date="2024-05" db="EMBL/GenBank/DDBJ databases">
        <authorList>
            <person name="Kim S."/>
            <person name="Heo J."/>
            <person name="Choi H."/>
            <person name="Choi Y."/>
            <person name="Kwon S.-W."/>
            <person name="Kim Y."/>
        </authorList>
    </citation>
    <scope>NUCLEOTIDE SEQUENCE</scope>
    <source>
        <strain evidence="9">KACC 23698</strain>
    </source>
</reference>
<organism evidence="9">
    <name type="scientific">Alsobacter sp. KACC 23698</name>
    <dbReference type="NCBI Taxonomy" id="3149229"/>
    <lineage>
        <taxon>Bacteria</taxon>
        <taxon>Pseudomonadati</taxon>
        <taxon>Pseudomonadota</taxon>
        <taxon>Alphaproteobacteria</taxon>
        <taxon>Hyphomicrobiales</taxon>
        <taxon>Alsobacteraceae</taxon>
        <taxon>Alsobacter</taxon>
    </lineage>
</organism>
<protein>
    <submittedName>
        <fullName evidence="9">Adenylate/guanylate cyclase domain-containing protein</fullName>
    </submittedName>
</protein>
<evidence type="ECO:0000313" key="9">
    <source>
        <dbReference type="EMBL" id="XBO37542.1"/>
    </source>
</evidence>
<dbReference type="Gene3D" id="3.30.450.20">
    <property type="entry name" value="PAS domain"/>
    <property type="match status" value="1"/>
</dbReference>
<dbReference type="PROSITE" id="PS50125">
    <property type="entry name" value="GUANYLATE_CYCLASE_2"/>
    <property type="match status" value="1"/>
</dbReference>
<accession>A0AAU7JBE1</accession>
<dbReference type="SMART" id="SM00304">
    <property type="entry name" value="HAMP"/>
    <property type="match status" value="1"/>
</dbReference>
<dbReference type="GO" id="GO:0005886">
    <property type="term" value="C:plasma membrane"/>
    <property type="evidence" value="ECO:0007669"/>
    <property type="project" value="UniProtKB-SubCell"/>
</dbReference>
<gene>
    <name evidence="9" type="ORF">ABEG18_17670</name>
</gene>
<dbReference type="GO" id="GO:0006171">
    <property type="term" value="P:cAMP biosynthetic process"/>
    <property type="evidence" value="ECO:0007669"/>
    <property type="project" value="TreeGrafter"/>
</dbReference>
<proteinExistence type="predicted"/>
<dbReference type="InterPro" id="IPR050697">
    <property type="entry name" value="Adenylyl/Guanylyl_Cyclase_3/4"/>
</dbReference>
<keyword evidence="5 6" id="KW-0472">Membrane</keyword>
<dbReference type="SUPFAM" id="SSF158472">
    <property type="entry name" value="HAMP domain-like"/>
    <property type="match status" value="1"/>
</dbReference>